<dbReference type="InterPro" id="IPR036237">
    <property type="entry name" value="Xyl_isomerase-like_sf"/>
</dbReference>
<sequence>MRFCANVTLLFTEMPMLQRFSAAKRAGFDGVEILFPYDLTVKDISRAALTAGTDVVLINCPPPNWAGGPRGFAAEPDRIERFRRDFDRSLRVAEALRVRHIHIMAGRAEGDAARDCMIENLRWATARAPHASLTIEPINRDTMPGYFLCDYDQAAGIIDQVGAQNLSLQFDTFHAHAITGDVLSTFAAHRPLIRHIQIGSFPARAEPGPGPIDFPGFFQAVRASDYRGWISAEYNPTGMTSDGLGWLAEERRDGTGEAAS</sequence>
<proteinExistence type="inferred from homology"/>
<evidence type="ECO:0000313" key="5">
    <source>
        <dbReference type="Proteomes" id="UP001203945"/>
    </source>
</evidence>
<dbReference type="Gene3D" id="3.20.20.150">
    <property type="entry name" value="Divalent-metal-dependent TIM barrel enzymes"/>
    <property type="match status" value="1"/>
</dbReference>
<dbReference type="PANTHER" id="PTHR43489">
    <property type="entry name" value="ISOMERASE"/>
    <property type="match status" value="1"/>
</dbReference>
<dbReference type="RefSeq" id="WP_255328865.1">
    <property type="nucleotide sequence ID" value="NZ_JAKZEU010000002.1"/>
</dbReference>
<comment type="caution">
    <text evidence="4">The sequence shown here is derived from an EMBL/GenBank/DDBJ whole genome shotgun (WGS) entry which is preliminary data.</text>
</comment>
<evidence type="ECO:0000256" key="2">
    <source>
        <dbReference type="PIRNR" id="PIRNR006241"/>
    </source>
</evidence>
<protein>
    <submittedName>
        <fullName evidence="4">TIM barrel protein</fullName>
    </submittedName>
</protein>
<keyword evidence="5" id="KW-1185">Reference proteome</keyword>
<name>A0ABT1MNU7_9RHOB</name>
<accession>A0ABT1MNU7</accession>
<evidence type="ECO:0000313" key="4">
    <source>
        <dbReference type="EMBL" id="MCQ0969851.1"/>
    </source>
</evidence>
<dbReference type="EMBL" id="JAKZEU010000002">
    <property type="protein sequence ID" value="MCQ0969851.1"/>
    <property type="molecule type" value="Genomic_DNA"/>
</dbReference>
<comment type="similarity">
    <text evidence="2">Belongs to the hyi family.</text>
</comment>
<dbReference type="PIRSF" id="PIRSF006241">
    <property type="entry name" value="HyI"/>
    <property type="match status" value="1"/>
</dbReference>
<dbReference type="InterPro" id="IPR026040">
    <property type="entry name" value="HyI-like"/>
</dbReference>
<organism evidence="4 5">
    <name type="scientific">Paracoccus albicereus</name>
    <dbReference type="NCBI Taxonomy" id="2922394"/>
    <lineage>
        <taxon>Bacteria</taxon>
        <taxon>Pseudomonadati</taxon>
        <taxon>Pseudomonadota</taxon>
        <taxon>Alphaproteobacteria</taxon>
        <taxon>Rhodobacterales</taxon>
        <taxon>Paracoccaceae</taxon>
        <taxon>Paracoccus</taxon>
    </lineage>
</organism>
<dbReference type="InterPro" id="IPR013022">
    <property type="entry name" value="Xyl_isomerase-like_TIM-brl"/>
</dbReference>
<evidence type="ECO:0000259" key="3">
    <source>
        <dbReference type="Pfam" id="PF01261"/>
    </source>
</evidence>
<feature type="domain" description="Xylose isomerase-like TIM barrel" evidence="3">
    <location>
        <begin position="20"/>
        <end position="249"/>
    </location>
</feature>
<dbReference type="Pfam" id="PF01261">
    <property type="entry name" value="AP_endonuc_2"/>
    <property type="match status" value="1"/>
</dbReference>
<dbReference type="Proteomes" id="UP001203945">
    <property type="component" value="Unassembled WGS sequence"/>
</dbReference>
<evidence type="ECO:0000256" key="1">
    <source>
        <dbReference type="ARBA" id="ARBA00023235"/>
    </source>
</evidence>
<dbReference type="SUPFAM" id="SSF51658">
    <property type="entry name" value="Xylose isomerase-like"/>
    <property type="match status" value="1"/>
</dbReference>
<reference evidence="4 5" key="1">
    <citation type="submission" date="2022-03" db="EMBL/GenBank/DDBJ databases">
        <authorList>
            <person name="He Y."/>
        </authorList>
    </citation>
    <scope>NUCLEOTIDE SEQUENCE [LARGE SCALE GENOMIC DNA]</scope>
    <source>
        <strain evidence="4 5">TK19116</strain>
    </source>
</reference>
<keyword evidence="1 2" id="KW-0413">Isomerase</keyword>
<dbReference type="InterPro" id="IPR050417">
    <property type="entry name" value="Sugar_Epim/Isomerase"/>
</dbReference>
<gene>
    <name evidence="4" type="ORF">MLD63_05345</name>
</gene>
<dbReference type="PANTHER" id="PTHR43489:SF6">
    <property type="entry name" value="HYDROXYPYRUVATE ISOMERASE-RELATED"/>
    <property type="match status" value="1"/>
</dbReference>